<evidence type="ECO:0000313" key="2">
    <source>
        <dbReference type="Proteomes" id="UP001175226"/>
    </source>
</evidence>
<evidence type="ECO:0000313" key="1">
    <source>
        <dbReference type="EMBL" id="KAK0429705.1"/>
    </source>
</evidence>
<dbReference type="Proteomes" id="UP001175226">
    <property type="component" value="Unassembled WGS sequence"/>
</dbReference>
<name>A0AA39ITS6_9AGAR</name>
<keyword evidence="2" id="KW-1185">Reference proteome</keyword>
<gene>
    <name evidence="1" type="ORF">EV421DRAFT_1914164</name>
</gene>
<dbReference type="AlphaFoldDB" id="A0AA39ITS6"/>
<dbReference type="EMBL" id="JAUEPT010000216">
    <property type="protein sequence ID" value="KAK0429705.1"/>
    <property type="molecule type" value="Genomic_DNA"/>
</dbReference>
<proteinExistence type="predicted"/>
<protein>
    <submittedName>
        <fullName evidence="1">Uncharacterized protein</fullName>
    </submittedName>
</protein>
<reference evidence="1" key="1">
    <citation type="submission" date="2023-06" db="EMBL/GenBank/DDBJ databases">
        <authorList>
            <consortium name="Lawrence Berkeley National Laboratory"/>
            <person name="Ahrendt S."/>
            <person name="Sahu N."/>
            <person name="Indic B."/>
            <person name="Wong-Bajracharya J."/>
            <person name="Merenyi Z."/>
            <person name="Ke H.-M."/>
            <person name="Monk M."/>
            <person name="Kocsube S."/>
            <person name="Drula E."/>
            <person name="Lipzen A."/>
            <person name="Balint B."/>
            <person name="Henrissat B."/>
            <person name="Andreopoulos B."/>
            <person name="Martin F.M."/>
            <person name="Harder C.B."/>
            <person name="Rigling D."/>
            <person name="Ford K.L."/>
            <person name="Foster G.D."/>
            <person name="Pangilinan J."/>
            <person name="Papanicolaou A."/>
            <person name="Barry K."/>
            <person name="LaButti K."/>
            <person name="Viragh M."/>
            <person name="Koriabine M."/>
            <person name="Yan M."/>
            <person name="Riley R."/>
            <person name="Champramary S."/>
            <person name="Plett K.L."/>
            <person name="Tsai I.J."/>
            <person name="Slot J."/>
            <person name="Sipos G."/>
            <person name="Plett J."/>
            <person name="Nagy L.G."/>
            <person name="Grigoriev I.V."/>
        </authorList>
    </citation>
    <scope>NUCLEOTIDE SEQUENCE</scope>
    <source>
        <strain evidence="1">FPL87.14</strain>
    </source>
</reference>
<sequence length="209" mass="22653">MCKHQCAQDVNKLVPASTPTKKAPSAKVIFSKPATPKHAASTKAATSAKAMTSKAAVTKNILRPQFSLHLSAPTHLALHQLEELYTKCKITHHGCCSACYSAHQLWRVTTLLSPISCCSNTIHLNVNCVKHINNQIALLVKTINSLHEDKVHIIQDIADGLDLLAVHEGGKDLIDAYAEILDYLSYFKVEVGTYAECNKPASGASLSEV</sequence>
<accession>A0AA39ITS6</accession>
<comment type="caution">
    <text evidence="1">The sequence shown here is derived from an EMBL/GenBank/DDBJ whole genome shotgun (WGS) entry which is preliminary data.</text>
</comment>
<organism evidence="1 2">
    <name type="scientific">Armillaria borealis</name>
    <dbReference type="NCBI Taxonomy" id="47425"/>
    <lineage>
        <taxon>Eukaryota</taxon>
        <taxon>Fungi</taxon>
        <taxon>Dikarya</taxon>
        <taxon>Basidiomycota</taxon>
        <taxon>Agaricomycotina</taxon>
        <taxon>Agaricomycetes</taxon>
        <taxon>Agaricomycetidae</taxon>
        <taxon>Agaricales</taxon>
        <taxon>Marasmiineae</taxon>
        <taxon>Physalacriaceae</taxon>
        <taxon>Armillaria</taxon>
    </lineage>
</organism>